<dbReference type="Proteomes" id="UP000515152">
    <property type="component" value="Unplaced"/>
</dbReference>
<protein>
    <submittedName>
        <fullName evidence="12">Zinc finger and SCAN domain-containing protein 21-like</fullName>
    </submittedName>
</protein>
<dbReference type="FunFam" id="3.30.160.60:FF:001498">
    <property type="entry name" value="Zinc finger protein 404"/>
    <property type="match status" value="1"/>
</dbReference>
<dbReference type="PANTHER" id="PTHR16515">
    <property type="entry name" value="PR DOMAIN ZINC FINGER PROTEIN"/>
    <property type="match status" value="1"/>
</dbReference>
<dbReference type="SMART" id="SM00355">
    <property type="entry name" value="ZnF_C2H2"/>
    <property type="match status" value="4"/>
</dbReference>
<evidence type="ECO:0000313" key="11">
    <source>
        <dbReference type="Proteomes" id="UP000515152"/>
    </source>
</evidence>
<evidence type="ECO:0000259" key="10">
    <source>
        <dbReference type="PROSITE" id="PS50157"/>
    </source>
</evidence>
<dbReference type="PROSITE" id="PS50157">
    <property type="entry name" value="ZINC_FINGER_C2H2_2"/>
    <property type="match status" value="4"/>
</dbReference>
<feature type="domain" description="C2H2-type" evidence="10">
    <location>
        <begin position="461"/>
        <end position="488"/>
    </location>
</feature>
<feature type="domain" description="C2H2-type" evidence="10">
    <location>
        <begin position="432"/>
        <end position="459"/>
    </location>
</feature>
<dbReference type="GO" id="GO:0010468">
    <property type="term" value="P:regulation of gene expression"/>
    <property type="evidence" value="ECO:0007669"/>
    <property type="project" value="TreeGrafter"/>
</dbReference>
<keyword evidence="3" id="KW-0479">Metal-binding</keyword>
<evidence type="ECO:0000256" key="6">
    <source>
        <dbReference type="ARBA" id="ARBA00022833"/>
    </source>
</evidence>
<evidence type="ECO:0000256" key="4">
    <source>
        <dbReference type="ARBA" id="ARBA00022737"/>
    </source>
</evidence>
<feature type="domain" description="C2H2-type" evidence="10">
    <location>
        <begin position="376"/>
        <end position="403"/>
    </location>
</feature>
<keyword evidence="6" id="KW-0862">Zinc</keyword>
<dbReference type="RefSeq" id="XP_042561733.1">
    <property type="nucleotide sequence ID" value="XM_042705799.1"/>
</dbReference>
<keyword evidence="4" id="KW-0677">Repeat</keyword>
<dbReference type="GO" id="GO:0005634">
    <property type="term" value="C:nucleus"/>
    <property type="evidence" value="ECO:0007669"/>
    <property type="project" value="UniProtKB-SubCell"/>
</dbReference>
<feature type="compositionally biased region" description="Polar residues" evidence="9">
    <location>
        <begin position="117"/>
        <end position="142"/>
    </location>
</feature>
<evidence type="ECO:0000256" key="2">
    <source>
        <dbReference type="ARBA" id="ARBA00006991"/>
    </source>
</evidence>
<dbReference type="Pfam" id="PF00096">
    <property type="entry name" value="zf-C2H2"/>
    <property type="match status" value="2"/>
</dbReference>
<evidence type="ECO:0000313" key="12">
    <source>
        <dbReference type="RefSeq" id="XP_042561733.1"/>
    </source>
</evidence>
<evidence type="ECO:0000256" key="9">
    <source>
        <dbReference type="SAM" id="MobiDB-lite"/>
    </source>
</evidence>
<gene>
    <name evidence="12" type="primary">LOC122130936</name>
</gene>
<feature type="compositionally biased region" description="Polar residues" evidence="9">
    <location>
        <begin position="99"/>
        <end position="109"/>
    </location>
</feature>
<evidence type="ECO:0000256" key="5">
    <source>
        <dbReference type="ARBA" id="ARBA00022771"/>
    </source>
</evidence>
<name>A0A8M1KHD8_CLUHA</name>
<dbReference type="KEGG" id="char:122130936"/>
<dbReference type="OrthoDB" id="10018191at2759"/>
<dbReference type="PANTHER" id="PTHR16515:SF58">
    <property type="entry name" value="ZINC FINGER PROTEIN 22"/>
    <property type="match status" value="1"/>
</dbReference>
<proteinExistence type="inferred from homology"/>
<dbReference type="AlphaFoldDB" id="A0A8M1KHD8"/>
<dbReference type="PROSITE" id="PS00028">
    <property type="entry name" value="ZINC_FINGER_C2H2_1"/>
    <property type="match status" value="3"/>
</dbReference>
<evidence type="ECO:0000256" key="7">
    <source>
        <dbReference type="ARBA" id="ARBA00023242"/>
    </source>
</evidence>
<keyword evidence="5 8" id="KW-0863">Zinc-finger</keyword>
<sequence length="488" mass="54239">MSSPMSNLIDVHAQIASIMEVLANAAVSEICKVVDDGYAALRLEISKSQDEIDTLKKKLHMTRLRCRRVCSERHGAQGYGLGRLSSPGIHVRGRTLNPIRSFQNSNNSKPEVEYGCSVSQNQGDRQKQSSHSNMSTHGQQQVGDLKLPGVSKQATVKAEDNIADFTTSSLSRDDDNGGSVNSSEGVITEEMTPLLRSDSDRTSPTHPQPHTWKHNREAEEETEDESQLRTWQEAGQPVENPLLWAQEQRKPGANINTPNANLDHVTFSRNRGTSDSATNCLLSAGSIDWEPDLVLVDSVPIKLETDMSSDWNITDHGNIINNSTSASNITCPPLNHRSEMPTTSPHHLTQAHQVNQAERLHQLGRASSGSTANPPFRCGSCGKVFLQMAHLKRHERVHTGEKPFSCLRCGKRFSHRHQLTNHVRVHTGEKPFRCIHCGRHFTQSSHMKRHLSIHTGQTRSHSCSSCGRWYTTQGSLIRHQRAGCSFMS</sequence>
<evidence type="ECO:0000256" key="3">
    <source>
        <dbReference type="ARBA" id="ARBA00022723"/>
    </source>
</evidence>
<dbReference type="GO" id="GO:0045596">
    <property type="term" value="P:negative regulation of cell differentiation"/>
    <property type="evidence" value="ECO:0007669"/>
    <property type="project" value="UniProtKB-ARBA"/>
</dbReference>
<organism evidence="11 12">
    <name type="scientific">Clupea harengus</name>
    <name type="common">Atlantic herring</name>
    <dbReference type="NCBI Taxonomy" id="7950"/>
    <lineage>
        <taxon>Eukaryota</taxon>
        <taxon>Metazoa</taxon>
        <taxon>Chordata</taxon>
        <taxon>Craniata</taxon>
        <taxon>Vertebrata</taxon>
        <taxon>Euteleostomi</taxon>
        <taxon>Actinopterygii</taxon>
        <taxon>Neopterygii</taxon>
        <taxon>Teleostei</taxon>
        <taxon>Clupei</taxon>
        <taxon>Clupeiformes</taxon>
        <taxon>Clupeoidei</taxon>
        <taxon>Clupeidae</taxon>
        <taxon>Clupea</taxon>
    </lineage>
</organism>
<keyword evidence="7" id="KW-0539">Nucleus</keyword>
<evidence type="ECO:0000256" key="8">
    <source>
        <dbReference type="PROSITE-ProRule" id="PRU00042"/>
    </source>
</evidence>
<dbReference type="FunFam" id="3.30.160.60:FF:002343">
    <property type="entry name" value="Zinc finger protein 33A"/>
    <property type="match status" value="1"/>
</dbReference>
<dbReference type="GO" id="GO:0008270">
    <property type="term" value="F:zinc ion binding"/>
    <property type="evidence" value="ECO:0007669"/>
    <property type="project" value="UniProtKB-KW"/>
</dbReference>
<feature type="region of interest" description="Disordered" evidence="9">
    <location>
        <begin position="99"/>
        <end position="147"/>
    </location>
</feature>
<dbReference type="GeneID" id="122130936"/>
<feature type="region of interest" description="Disordered" evidence="9">
    <location>
        <begin position="166"/>
        <end position="230"/>
    </location>
</feature>
<comment type="subcellular location">
    <subcellularLocation>
        <location evidence="1">Nucleus</location>
    </subcellularLocation>
</comment>
<accession>A0A8M1KHD8</accession>
<keyword evidence="11" id="KW-1185">Reference proteome</keyword>
<dbReference type="InterPro" id="IPR050331">
    <property type="entry name" value="Zinc_finger"/>
</dbReference>
<reference evidence="12" key="1">
    <citation type="submission" date="2025-08" db="UniProtKB">
        <authorList>
            <consortium name="RefSeq"/>
        </authorList>
    </citation>
    <scope>IDENTIFICATION</scope>
</reference>
<dbReference type="FunFam" id="3.30.160.60:FF:000912">
    <property type="entry name" value="Zinc finger protein 660"/>
    <property type="match status" value="1"/>
</dbReference>
<dbReference type="InterPro" id="IPR013087">
    <property type="entry name" value="Znf_C2H2_type"/>
</dbReference>
<comment type="similarity">
    <text evidence="2">Belongs to the krueppel C2H2-type zinc-finger protein family.</text>
</comment>
<evidence type="ECO:0000256" key="1">
    <source>
        <dbReference type="ARBA" id="ARBA00004123"/>
    </source>
</evidence>
<feature type="domain" description="C2H2-type" evidence="10">
    <location>
        <begin position="404"/>
        <end position="431"/>
    </location>
</feature>